<evidence type="ECO:0000313" key="2">
    <source>
        <dbReference type="EMBL" id="MDP0397081.1"/>
    </source>
</evidence>
<dbReference type="PANTHER" id="PTHR18964:SF149">
    <property type="entry name" value="BIFUNCTIONAL UDP-N-ACETYLGLUCOSAMINE 2-EPIMERASE_N-ACETYLMANNOSAMINE KINASE"/>
    <property type="match status" value="1"/>
</dbReference>
<dbReference type="InterPro" id="IPR043129">
    <property type="entry name" value="ATPase_NBD"/>
</dbReference>
<protein>
    <submittedName>
        <fullName evidence="2">ROK family protein</fullName>
    </submittedName>
</protein>
<reference evidence="2" key="1">
    <citation type="submission" date="2023-08" db="EMBL/GenBank/DDBJ databases">
        <title>The draft genome of Tsukamurella strandjordii strain 050030.</title>
        <authorList>
            <person name="Zhao F."/>
            <person name="Feng Y."/>
            <person name="Zong Z."/>
        </authorList>
    </citation>
    <scope>NUCLEOTIDE SEQUENCE</scope>
    <source>
        <strain evidence="2">050030</strain>
    </source>
</reference>
<dbReference type="Gene3D" id="3.30.420.40">
    <property type="match status" value="2"/>
</dbReference>
<comment type="caution">
    <text evidence="2">The sequence shown here is derived from an EMBL/GenBank/DDBJ whole genome shotgun (WGS) entry which is preliminary data.</text>
</comment>
<comment type="similarity">
    <text evidence="1">Belongs to the ROK (NagC/XylR) family.</text>
</comment>
<dbReference type="RefSeq" id="WP_305110353.1">
    <property type="nucleotide sequence ID" value="NZ_JAUTIX010000001.1"/>
</dbReference>
<dbReference type="Proteomes" id="UP001178281">
    <property type="component" value="Unassembled WGS sequence"/>
</dbReference>
<dbReference type="EMBL" id="JAUTIX010000001">
    <property type="protein sequence ID" value="MDP0397081.1"/>
    <property type="molecule type" value="Genomic_DNA"/>
</dbReference>
<accession>A0AA90N7N1</accession>
<gene>
    <name evidence="2" type="ORF">Q7X28_03995</name>
</gene>
<dbReference type="Pfam" id="PF00480">
    <property type="entry name" value="ROK"/>
    <property type="match status" value="1"/>
</dbReference>
<sequence length="323" mass="33474">MTTSTSILARCRPWSLGDGPAAVAIDVGGTTVKAGLIDTGGRMIDATIRDAPEPGDGAAGELVLLIDEVVEAFRRTHRRIRVEAVSAVIPGIVDDDRGIGVYSTNLGWRDADFASMLVRRYDLPVRVSHDVRAAGRSEFSLLAPETDALMITIGTGISAALRLGGAMVTGGGYAGEIGMLPVTVRDGAAPEPVERIASAAAIARRYSERTGFDVQGSIDVVQARDAGDAAALEIWADAVEALAQVCLQATALLTPSVIIFGGGLAEAADLHSDVASALSERISYLPQPEVRAARLGYVAGLLGAGLLTREPGAALRSGEPQAH</sequence>
<proteinExistence type="inferred from homology"/>
<name>A0AA90N7N1_9ACTN</name>
<dbReference type="AlphaFoldDB" id="A0AA90N7N1"/>
<dbReference type="CDD" id="cd23763">
    <property type="entry name" value="ASKHA_ATPase_ROK"/>
    <property type="match status" value="1"/>
</dbReference>
<dbReference type="PANTHER" id="PTHR18964">
    <property type="entry name" value="ROK (REPRESSOR, ORF, KINASE) FAMILY"/>
    <property type="match status" value="1"/>
</dbReference>
<keyword evidence="3" id="KW-1185">Reference proteome</keyword>
<evidence type="ECO:0000313" key="3">
    <source>
        <dbReference type="Proteomes" id="UP001178281"/>
    </source>
</evidence>
<dbReference type="InterPro" id="IPR000600">
    <property type="entry name" value="ROK"/>
</dbReference>
<organism evidence="2 3">
    <name type="scientific">Tsukamurella strandjordii</name>
    <dbReference type="NCBI Taxonomy" id="147577"/>
    <lineage>
        <taxon>Bacteria</taxon>
        <taxon>Bacillati</taxon>
        <taxon>Actinomycetota</taxon>
        <taxon>Actinomycetes</taxon>
        <taxon>Mycobacteriales</taxon>
        <taxon>Tsukamurellaceae</taxon>
        <taxon>Tsukamurella</taxon>
    </lineage>
</organism>
<dbReference type="SUPFAM" id="SSF53067">
    <property type="entry name" value="Actin-like ATPase domain"/>
    <property type="match status" value="1"/>
</dbReference>
<evidence type="ECO:0000256" key="1">
    <source>
        <dbReference type="ARBA" id="ARBA00006479"/>
    </source>
</evidence>